<feature type="transmembrane region" description="Helical" evidence="2">
    <location>
        <begin position="262"/>
        <end position="284"/>
    </location>
</feature>
<dbReference type="EMBL" id="PFAQ01000016">
    <property type="protein sequence ID" value="PIT95180.1"/>
    <property type="molecule type" value="Genomic_DNA"/>
</dbReference>
<keyword evidence="2" id="KW-0472">Membrane</keyword>
<dbReference type="SMART" id="SM00062">
    <property type="entry name" value="PBPb"/>
    <property type="match status" value="1"/>
</dbReference>
<evidence type="ECO:0000313" key="6">
    <source>
        <dbReference type="Proteomes" id="UP000228900"/>
    </source>
</evidence>
<evidence type="ECO:0000256" key="3">
    <source>
        <dbReference type="SAM" id="SignalP"/>
    </source>
</evidence>
<dbReference type="Proteomes" id="UP000228900">
    <property type="component" value="Unassembled WGS sequence"/>
</dbReference>
<comment type="caution">
    <text evidence="5">The sequence shown here is derived from an EMBL/GenBank/DDBJ whole genome shotgun (WGS) entry which is preliminary data.</text>
</comment>
<dbReference type="Pfam" id="PF09084">
    <property type="entry name" value="NMT1"/>
    <property type="match status" value="1"/>
</dbReference>
<sequence>MKKYFFGLFLAIIIFLPLSPLQAAPENRSIKVGAFDNYPVIFKDTDGIIKGLYVDVLTEIGLKENISFSYVFGTWADGLNRIKTGEVDMLTSVGYTDERSSFMDYTKNQVLTVWGEVYIPEWSEIDGILSVAGKKIGIMAGDINAQNFRELVAKFNISSEFVAFPTYNDVFKAVADKKIDAGVAGITYGNANKSKYNLKQSGIVFNPLSLYFTVAKGKNKELLSTLDNYLAKWKIEDNSFLRQSEQKWLNDTATARVVVPSWLYIVLVGLVSIVLIAVAFIIILNRQVKKKVAIINQQQNK</sequence>
<feature type="domain" description="Solute-binding protein family 3/N-terminal" evidence="4">
    <location>
        <begin position="29"/>
        <end position="251"/>
    </location>
</feature>
<dbReference type="SUPFAM" id="SSF53850">
    <property type="entry name" value="Periplasmic binding protein-like II"/>
    <property type="match status" value="1"/>
</dbReference>
<accession>A0A2M6WQV8</accession>
<keyword evidence="2" id="KW-1133">Transmembrane helix</keyword>
<dbReference type="Pfam" id="PF00497">
    <property type="entry name" value="SBP_bac_3"/>
    <property type="match status" value="1"/>
</dbReference>
<feature type="chain" id="PRO_5014831282" description="Solute-binding protein family 3/N-terminal domain-containing protein" evidence="3">
    <location>
        <begin position="24"/>
        <end position="301"/>
    </location>
</feature>
<protein>
    <recommendedName>
        <fullName evidence="4">Solute-binding protein family 3/N-terminal domain-containing protein</fullName>
    </recommendedName>
</protein>
<dbReference type="PANTHER" id="PTHR35936:SF19">
    <property type="entry name" value="AMINO-ACID-BINDING PROTEIN YXEM-RELATED"/>
    <property type="match status" value="1"/>
</dbReference>
<dbReference type="PANTHER" id="PTHR35936">
    <property type="entry name" value="MEMBRANE-BOUND LYTIC MUREIN TRANSGLYCOSYLASE F"/>
    <property type="match status" value="1"/>
</dbReference>
<dbReference type="InterPro" id="IPR001638">
    <property type="entry name" value="Solute-binding_3/MltF_N"/>
</dbReference>
<proteinExistence type="predicted"/>
<dbReference type="Gene3D" id="3.40.190.10">
    <property type="entry name" value="Periplasmic binding protein-like II"/>
    <property type="match status" value="2"/>
</dbReference>
<evidence type="ECO:0000256" key="2">
    <source>
        <dbReference type="SAM" id="Phobius"/>
    </source>
</evidence>
<keyword evidence="1 3" id="KW-0732">Signal</keyword>
<organism evidence="5 6">
    <name type="scientific">Candidatus Falkowbacteria bacterium CG10_big_fil_rev_8_21_14_0_10_39_9</name>
    <dbReference type="NCBI Taxonomy" id="1974566"/>
    <lineage>
        <taxon>Bacteria</taxon>
        <taxon>Candidatus Falkowiibacteriota</taxon>
    </lineage>
</organism>
<evidence type="ECO:0000313" key="5">
    <source>
        <dbReference type="EMBL" id="PIT95180.1"/>
    </source>
</evidence>
<dbReference type="AlphaFoldDB" id="A0A2M6WQV8"/>
<dbReference type="InterPro" id="IPR015168">
    <property type="entry name" value="SsuA/THI5"/>
</dbReference>
<evidence type="ECO:0000256" key="1">
    <source>
        <dbReference type="ARBA" id="ARBA00022729"/>
    </source>
</evidence>
<evidence type="ECO:0000259" key="4">
    <source>
        <dbReference type="SMART" id="SM00062"/>
    </source>
</evidence>
<name>A0A2M6WQV8_9BACT</name>
<keyword evidence="2" id="KW-0812">Transmembrane</keyword>
<gene>
    <name evidence="5" type="ORF">COT98_00780</name>
</gene>
<reference evidence="6" key="1">
    <citation type="submission" date="2017-09" db="EMBL/GenBank/DDBJ databases">
        <title>Depth-based differentiation of microbial function through sediment-hosted aquifers and enrichment of novel symbionts in the deep terrestrial subsurface.</title>
        <authorList>
            <person name="Probst A.J."/>
            <person name="Ladd B."/>
            <person name="Jarett J.K."/>
            <person name="Geller-Mcgrath D.E."/>
            <person name="Sieber C.M.K."/>
            <person name="Emerson J.B."/>
            <person name="Anantharaman K."/>
            <person name="Thomas B.C."/>
            <person name="Malmstrom R."/>
            <person name="Stieglmeier M."/>
            <person name="Klingl A."/>
            <person name="Woyke T."/>
            <person name="Ryan C.M."/>
            <person name="Banfield J.F."/>
        </authorList>
    </citation>
    <scope>NUCLEOTIDE SEQUENCE [LARGE SCALE GENOMIC DNA]</scope>
</reference>
<feature type="signal peptide" evidence="3">
    <location>
        <begin position="1"/>
        <end position="23"/>
    </location>
</feature>